<keyword evidence="3" id="KW-0028">Amino-acid biosynthesis</keyword>
<evidence type="ECO:0000256" key="1">
    <source>
        <dbReference type="ARBA" id="ARBA00006642"/>
    </source>
</evidence>
<dbReference type="Pfam" id="PF01113">
    <property type="entry name" value="DapB_N"/>
    <property type="match status" value="1"/>
</dbReference>
<dbReference type="AlphaFoldDB" id="X0VTA6"/>
<dbReference type="InterPro" id="IPR036291">
    <property type="entry name" value="NAD(P)-bd_dom_sf"/>
</dbReference>
<dbReference type="GO" id="GO:0008839">
    <property type="term" value="F:4-hydroxy-tetrahydrodipicolinate reductase"/>
    <property type="evidence" value="ECO:0007669"/>
    <property type="project" value="UniProtKB-EC"/>
</dbReference>
<dbReference type="Pfam" id="PF05173">
    <property type="entry name" value="DapB_C"/>
    <property type="match status" value="1"/>
</dbReference>
<evidence type="ECO:0000256" key="9">
    <source>
        <dbReference type="ARBA" id="ARBA00037922"/>
    </source>
</evidence>
<dbReference type="PANTHER" id="PTHR20836">
    <property type="entry name" value="DIHYDRODIPICOLINATE REDUCTASE"/>
    <property type="match status" value="1"/>
</dbReference>
<evidence type="ECO:0000256" key="12">
    <source>
        <dbReference type="ARBA" id="ARBA00049396"/>
    </source>
</evidence>
<dbReference type="CDD" id="cd02274">
    <property type="entry name" value="DHDPR_N"/>
    <property type="match status" value="1"/>
</dbReference>
<keyword evidence="7" id="KW-0520">NAD</keyword>
<evidence type="ECO:0000256" key="6">
    <source>
        <dbReference type="ARBA" id="ARBA00023002"/>
    </source>
</evidence>
<comment type="catalytic activity">
    <reaction evidence="11">
        <text>(S)-2,3,4,5-tetrahydrodipicolinate + NADP(+) + H2O = (2S,4S)-4-hydroxy-2,3,4,5-tetrahydrodipicolinate + NADPH + H(+)</text>
        <dbReference type="Rhea" id="RHEA:35331"/>
        <dbReference type="ChEBI" id="CHEBI:15377"/>
        <dbReference type="ChEBI" id="CHEBI:15378"/>
        <dbReference type="ChEBI" id="CHEBI:16845"/>
        <dbReference type="ChEBI" id="CHEBI:57783"/>
        <dbReference type="ChEBI" id="CHEBI:58349"/>
        <dbReference type="ChEBI" id="CHEBI:67139"/>
        <dbReference type="EC" id="1.17.1.8"/>
    </reaction>
</comment>
<keyword evidence="8" id="KW-0457">Lysine biosynthesis</keyword>
<evidence type="ECO:0000256" key="11">
    <source>
        <dbReference type="ARBA" id="ARBA00049080"/>
    </source>
</evidence>
<evidence type="ECO:0000259" key="14">
    <source>
        <dbReference type="Pfam" id="PF05173"/>
    </source>
</evidence>
<dbReference type="GO" id="GO:0019877">
    <property type="term" value="P:diaminopimelate biosynthetic process"/>
    <property type="evidence" value="ECO:0007669"/>
    <property type="project" value="UniProtKB-KW"/>
</dbReference>
<dbReference type="PANTHER" id="PTHR20836:SF0">
    <property type="entry name" value="4-HYDROXY-TETRAHYDRODIPICOLINATE REDUCTASE 1, CHLOROPLASTIC-RELATED"/>
    <property type="match status" value="1"/>
</dbReference>
<evidence type="ECO:0000256" key="4">
    <source>
        <dbReference type="ARBA" id="ARBA00022857"/>
    </source>
</evidence>
<comment type="catalytic activity">
    <reaction evidence="12">
        <text>(S)-2,3,4,5-tetrahydrodipicolinate + NAD(+) + H2O = (2S,4S)-4-hydroxy-2,3,4,5-tetrahydrodipicolinate + NADH + H(+)</text>
        <dbReference type="Rhea" id="RHEA:35323"/>
        <dbReference type="ChEBI" id="CHEBI:15377"/>
        <dbReference type="ChEBI" id="CHEBI:15378"/>
        <dbReference type="ChEBI" id="CHEBI:16845"/>
        <dbReference type="ChEBI" id="CHEBI:57540"/>
        <dbReference type="ChEBI" id="CHEBI:57945"/>
        <dbReference type="ChEBI" id="CHEBI:67139"/>
        <dbReference type="EC" id="1.17.1.8"/>
    </reaction>
</comment>
<keyword evidence="6" id="KW-0560">Oxidoreductase</keyword>
<evidence type="ECO:0000256" key="7">
    <source>
        <dbReference type="ARBA" id="ARBA00023027"/>
    </source>
</evidence>
<dbReference type="NCBIfam" id="TIGR00036">
    <property type="entry name" value="dapB"/>
    <property type="match status" value="1"/>
</dbReference>
<dbReference type="PROSITE" id="PS01298">
    <property type="entry name" value="DAPB"/>
    <property type="match status" value="1"/>
</dbReference>
<keyword evidence="5" id="KW-0220">Diaminopimelate biosynthesis</keyword>
<evidence type="ECO:0000313" key="15">
    <source>
        <dbReference type="EMBL" id="GAG03776.1"/>
    </source>
</evidence>
<protein>
    <recommendedName>
        <fullName evidence="10">4-hydroxy-tetrahydrodipicolinate reductase</fullName>
        <ecNumber evidence="10">1.17.1.8</ecNumber>
    </recommendedName>
</protein>
<evidence type="ECO:0000256" key="8">
    <source>
        <dbReference type="ARBA" id="ARBA00023154"/>
    </source>
</evidence>
<comment type="pathway">
    <text evidence="9">Amino-acid biosynthesis; L-lysine biosynthesis via DAP pathway; (S)-tetrahydrodipicolinate from L-aspartate: step 4/4.</text>
</comment>
<dbReference type="SUPFAM" id="SSF55347">
    <property type="entry name" value="Glyceraldehyde-3-phosphate dehydrogenase-like, C-terminal domain"/>
    <property type="match status" value="1"/>
</dbReference>
<evidence type="ECO:0000259" key="13">
    <source>
        <dbReference type="Pfam" id="PF01113"/>
    </source>
</evidence>
<dbReference type="Gene3D" id="3.40.50.720">
    <property type="entry name" value="NAD(P)-binding Rossmann-like Domain"/>
    <property type="match status" value="1"/>
</dbReference>
<accession>X0VTA6</accession>
<comment type="similarity">
    <text evidence="1">Belongs to the DapB family.</text>
</comment>
<evidence type="ECO:0000256" key="2">
    <source>
        <dbReference type="ARBA" id="ARBA00022490"/>
    </source>
</evidence>
<dbReference type="SUPFAM" id="SSF51735">
    <property type="entry name" value="NAD(P)-binding Rossmann-fold domains"/>
    <property type="match status" value="1"/>
</dbReference>
<dbReference type="EMBL" id="BARS01025405">
    <property type="protein sequence ID" value="GAG03776.1"/>
    <property type="molecule type" value="Genomic_DNA"/>
</dbReference>
<sequence>MGREVLKALCSDAALEAAGAVDLKADRERLLLPDGSGEIPYSSDLDTILSQTSPDVMVDFTIREATVPAVRLAAKHGVNLVIGTTGLSSEDIDEIERLSRQGDVGTVVAPNFSMGAVLMIHLAKLAARYFDYAEVIEKHHEGKADAPSGTALATAQAMVAARGKPFLYPALEKESLAGTRGGQVEGVSVHSVRLPGFLAHQEVILGAPGQTLTISHDSISRESFMPGV</sequence>
<dbReference type="EC" id="1.17.1.8" evidence="10"/>
<keyword evidence="4" id="KW-0521">NADP</keyword>
<dbReference type="PIRSF" id="PIRSF000161">
    <property type="entry name" value="DHPR"/>
    <property type="match status" value="1"/>
</dbReference>
<feature type="domain" description="Dihydrodipicolinate reductase C-terminal" evidence="14">
    <location>
        <begin position="115"/>
        <end position="228"/>
    </location>
</feature>
<dbReference type="InterPro" id="IPR023940">
    <property type="entry name" value="DHDPR_bac"/>
</dbReference>
<evidence type="ECO:0000256" key="3">
    <source>
        <dbReference type="ARBA" id="ARBA00022605"/>
    </source>
</evidence>
<evidence type="ECO:0000256" key="5">
    <source>
        <dbReference type="ARBA" id="ARBA00022915"/>
    </source>
</evidence>
<organism evidence="15">
    <name type="scientific">marine sediment metagenome</name>
    <dbReference type="NCBI Taxonomy" id="412755"/>
    <lineage>
        <taxon>unclassified sequences</taxon>
        <taxon>metagenomes</taxon>
        <taxon>ecological metagenomes</taxon>
    </lineage>
</organism>
<gene>
    <name evidence="15" type="ORF">S01H1_40159</name>
</gene>
<name>X0VTA6_9ZZZZ</name>
<evidence type="ECO:0000256" key="10">
    <source>
        <dbReference type="ARBA" id="ARBA00038983"/>
    </source>
</evidence>
<dbReference type="GO" id="GO:0005829">
    <property type="term" value="C:cytosol"/>
    <property type="evidence" value="ECO:0007669"/>
    <property type="project" value="TreeGrafter"/>
</dbReference>
<proteinExistence type="inferred from homology"/>
<dbReference type="InterPro" id="IPR000846">
    <property type="entry name" value="DapB_N"/>
</dbReference>
<dbReference type="InterPro" id="IPR022663">
    <property type="entry name" value="DapB_C"/>
</dbReference>
<dbReference type="InterPro" id="IPR022664">
    <property type="entry name" value="DapB_N_CS"/>
</dbReference>
<feature type="non-terminal residue" evidence="15">
    <location>
        <position position="228"/>
    </location>
</feature>
<feature type="domain" description="Dihydrodipicolinate reductase N-terminal" evidence="13">
    <location>
        <begin position="1"/>
        <end position="112"/>
    </location>
</feature>
<dbReference type="FunFam" id="3.30.360.10:FF:000009">
    <property type="entry name" value="4-hydroxy-tetrahydrodipicolinate reductase"/>
    <property type="match status" value="1"/>
</dbReference>
<keyword evidence="2" id="KW-0963">Cytoplasm</keyword>
<reference evidence="15" key="1">
    <citation type="journal article" date="2014" name="Front. Microbiol.">
        <title>High frequency of phylogenetically diverse reductive dehalogenase-homologous genes in deep subseafloor sedimentary metagenomes.</title>
        <authorList>
            <person name="Kawai M."/>
            <person name="Futagami T."/>
            <person name="Toyoda A."/>
            <person name="Takaki Y."/>
            <person name="Nishi S."/>
            <person name="Hori S."/>
            <person name="Arai W."/>
            <person name="Tsubouchi T."/>
            <person name="Morono Y."/>
            <person name="Uchiyama I."/>
            <person name="Ito T."/>
            <person name="Fujiyama A."/>
            <person name="Inagaki F."/>
            <person name="Takami H."/>
        </authorList>
    </citation>
    <scope>NUCLEOTIDE SEQUENCE</scope>
    <source>
        <strain evidence="15">Expedition CK06-06</strain>
    </source>
</reference>
<dbReference type="GO" id="GO:0009089">
    <property type="term" value="P:lysine biosynthetic process via diaminopimelate"/>
    <property type="evidence" value="ECO:0007669"/>
    <property type="project" value="InterPro"/>
</dbReference>
<comment type="caution">
    <text evidence="15">The sequence shown here is derived from an EMBL/GenBank/DDBJ whole genome shotgun (WGS) entry which is preliminary data.</text>
</comment>
<dbReference type="Gene3D" id="3.30.360.10">
    <property type="entry name" value="Dihydrodipicolinate Reductase, domain 2"/>
    <property type="match status" value="1"/>
</dbReference>